<feature type="domain" description="BAR" evidence="9">
    <location>
        <begin position="17"/>
        <end position="269"/>
    </location>
</feature>
<evidence type="ECO:0000256" key="6">
    <source>
        <dbReference type="SAM" id="MobiDB-lite"/>
    </source>
</evidence>
<dbReference type="GO" id="GO:0006897">
    <property type="term" value="P:endocytosis"/>
    <property type="evidence" value="ECO:0007669"/>
    <property type="project" value="InterPro"/>
</dbReference>
<evidence type="ECO:0000256" key="1">
    <source>
        <dbReference type="ARBA" id="ARBA00022443"/>
    </source>
</evidence>
<dbReference type="SUPFAM" id="SSF103657">
    <property type="entry name" value="BAR/IMD domain-like"/>
    <property type="match status" value="1"/>
</dbReference>
<dbReference type="Gene3D" id="1.20.1270.60">
    <property type="entry name" value="Arfaptin homology (AH) domain/BAR domain"/>
    <property type="match status" value="1"/>
</dbReference>
<keyword evidence="2" id="KW-0597">Phosphoprotein</keyword>
<dbReference type="Gene3D" id="2.30.30.40">
    <property type="entry name" value="SH3 Domains"/>
    <property type="match status" value="1"/>
</dbReference>
<feature type="region of interest" description="Disordered" evidence="6">
    <location>
        <begin position="279"/>
        <end position="321"/>
    </location>
</feature>
<dbReference type="PROSITE" id="PS50002">
    <property type="entry name" value="SH3"/>
    <property type="match status" value="1"/>
</dbReference>
<dbReference type="EMBL" id="MU853231">
    <property type="protein sequence ID" value="KAK4122491.1"/>
    <property type="molecule type" value="Genomic_DNA"/>
</dbReference>
<dbReference type="GeneID" id="87825885"/>
<dbReference type="InterPro" id="IPR004148">
    <property type="entry name" value="BAR_dom"/>
</dbReference>
<feature type="domain" description="SH3" evidence="8">
    <location>
        <begin position="406"/>
        <end position="467"/>
    </location>
</feature>
<gene>
    <name evidence="10" type="ORF">N657DRAFT_575572</name>
</gene>
<reference evidence="10" key="1">
    <citation type="journal article" date="2023" name="Mol. Phylogenet. Evol.">
        <title>Genome-scale phylogeny and comparative genomics of the fungal order Sordariales.</title>
        <authorList>
            <person name="Hensen N."/>
            <person name="Bonometti L."/>
            <person name="Westerberg I."/>
            <person name="Brannstrom I.O."/>
            <person name="Guillou S."/>
            <person name="Cros-Aarteil S."/>
            <person name="Calhoun S."/>
            <person name="Haridas S."/>
            <person name="Kuo A."/>
            <person name="Mondo S."/>
            <person name="Pangilinan J."/>
            <person name="Riley R."/>
            <person name="LaButti K."/>
            <person name="Andreopoulos B."/>
            <person name="Lipzen A."/>
            <person name="Chen C."/>
            <person name="Yan M."/>
            <person name="Daum C."/>
            <person name="Ng V."/>
            <person name="Clum A."/>
            <person name="Steindorff A."/>
            <person name="Ohm R.A."/>
            <person name="Martin F."/>
            <person name="Silar P."/>
            <person name="Natvig D.O."/>
            <person name="Lalanne C."/>
            <person name="Gautier V."/>
            <person name="Ament-Velasquez S.L."/>
            <person name="Kruys A."/>
            <person name="Hutchinson M.I."/>
            <person name="Powell A.J."/>
            <person name="Barry K."/>
            <person name="Miller A.N."/>
            <person name="Grigoriev I.V."/>
            <person name="Debuchy R."/>
            <person name="Gladieux P."/>
            <person name="Hiltunen Thoren M."/>
            <person name="Johannesson H."/>
        </authorList>
    </citation>
    <scope>NUCLEOTIDE SEQUENCE</scope>
    <source>
        <strain evidence="10">CBS 731.68</strain>
    </source>
</reference>
<dbReference type="Proteomes" id="UP001302602">
    <property type="component" value="Unassembled WGS sequence"/>
</dbReference>
<evidence type="ECO:0000256" key="2">
    <source>
        <dbReference type="ARBA" id="ARBA00022553"/>
    </source>
</evidence>
<feature type="transmembrane region" description="Helical" evidence="7">
    <location>
        <begin position="463"/>
        <end position="485"/>
    </location>
</feature>
<feature type="coiled-coil region" evidence="5">
    <location>
        <begin position="149"/>
        <end position="176"/>
    </location>
</feature>
<feature type="region of interest" description="Disordered" evidence="6">
    <location>
        <begin position="337"/>
        <end position="404"/>
    </location>
</feature>
<dbReference type="GO" id="GO:1990528">
    <property type="term" value="C:Rvs161p-Rvs167p complex"/>
    <property type="evidence" value="ECO:0007669"/>
    <property type="project" value="TreeGrafter"/>
</dbReference>
<keyword evidence="3 5" id="KW-0175">Coiled coil</keyword>
<evidence type="ECO:0000259" key="8">
    <source>
        <dbReference type="PROSITE" id="PS50002"/>
    </source>
</evidence>
<organism evidence="10 11">
    <name type="scientific">Parathielavia appendiculata</name>
    <dbReference type="NCBI Taxonomy" id="2587402"/>
    <lineage>
        <taxon>Eukaryota</taxon>
        <taxon>Fungi</taxon>
        <taxon>Dikarya</taxon>
        <taxon>Ascomycota</taxon>
        <taxon>Pezizomycotina</taxon>
        <taxon>Sordariomycetes</taxon>
        <taxon>Sordariomycetidae</taxon>
        <taxon>Sordariales</taxon>
        <taxon>Chaetomiaceae</taxon>
        <taxon>Parathielavia</taxon>
    </lineage>
</organism>
<feature type="compositionally biased region" description="Polar residues" evidence="6">
    <location>
        <begin position="342"/>
        <end position="352"/>
    </location>
</feature>
<evidence type="ECO:0000259" key="9">
    <source>
        <dbReference type="PROSITE" id="PS51021"/>
    </source>
</evidence>
<dbReference type="RefSeq" id="XP_062646262.1">
    <property type="nucleotide sequence ID" value="XM_062789115.1"/>
</dbReference>
<dbReference type="PRINTS" id="PR00452">
    <property type="entry name" value="SH3DOMAIN"/>
</dbReference>
<keyword evidence="7" id="KW-1133">Transmembrane helix</keyword>
<dbReference type="GO" id="GO:0043332">
    <property type="term" value="C:mating projection tip"/>
    <property type="evidence" value="ECO:0007669"/>
    <property type="project" value="TreeGrafter"/>
</dbReference>
<dbReference type="SMART" id="SM00326">
    <property type="entry name" value="SH3"/>
    <property type="match status" value="1"/>
</dbReference>
<dbReference type="GO" id="GO:0051666">
    <property type="term" value="P:actin cortical patch localization"/>
    <property type="evidence" value="ECO:0007669"/>
    <property type="project" value="InterPro"/>
</dbReference>
<dbReference type="PANTHER" id="PTHR47174">
    <property type="entry name" value="BRIDGING INTEGRATOR 3"/>
    <property type="match status" value="1"/>
</dbReference>
<dbReference type="GO" id="GO:0030479">
    <property type="term" value="C:actin cortical patch"/>
    <property type="evidence" value="ECO:0007669"/>
    <property type="project" value="TreeGrafter"/>
</dbReference>
<dbReference type="InterPro" id="IPR027267">
    <property type="entry name" value="AH/BAR_dom_sf"/>
</dbReference>
<dbReference type="GO" id="GO:0031097">
    <property type="term" value="C:medial cortex"/>
    <property type="evidence" value="ECO:0007669"/>
    <property type="project" value="TreeGrafter"/>
</dbReference>
<dbReference type="PANTHER" id="PTHR47174:SF1">
    <property type="entry name" value="REDUCED VIABILITY UPON STARVATION PROTEIN 167"/>
    <property type="match status" value="1"/>
</dbReference>
<dbReference type="PROSITE" id="PS51021">
    <property type="entry name" value="BAR"/>
    <property type="match status" value="1"/>
</dbReference>
<evidence type="ECO:0000313" key="10">
    <source>
        <dbReference type="EMBL" id="KAK4122491.1"/>
    </source>
</evidence>
<protein>
    <submittedName>
        <fullName evidence="10">BAR-domain-containing protein</fullName>
    </submittedName>
</protein>
<feature type="compositionally biased region" description="Polar residues" evidence="6">
    <location>
        <begin position="306"/>
        <end position="317"/>
    </location>
</feature>
<sequence length="499" mass="55789">MSFKGLQKGIVRAPQQLKAKFNIGEHTKDAVYIDSERRFQELETETKRLHDESKKYFEAINGMLSHQIEFSKAMTEIYKPISGRMSDPETLKVQGNPEGIRACEEYEAVVKDLQETLAPELEMIESRVIGPANELMDVIKVIRKTAIKREHKKLDYDRHRATLKKLQDKKDKTAKDEKALWKAENDVEQATQEFNYFNDLLKEELPKLFALEREFIQPLFQSFYYMQLNIFYTLHERMQRVDIGYFDLTLDLEEAFHNKRGDVQERAEALSIVKFKTTGQKRPPKYAPKRPGAIEAGPKPAGLLTAGTSTADVTENTSSSPALSPVAAIAAAPSKSPAVSSFRPTWRQSQQADGVENPPPPYSAAPVSPALGSPGSASLAAAAAAKSKPKPPPPPKPKPNRLSGAPKIETVIALYDYSAQAEGDLSFRAGDVIEVITRTANENEWWTGRLHGKQGQFPGKFSLSFSFFLSFSLFSPYISTFLALLSCGRAARDIERDEN</sequence>
<keyword evidence="7" id="KW-0812">Transmembrane</keyword>
<dbReference type="FunFam" id="1.20.1270.60:FF:000048">
    <property type="entry name" value="BAR adaptor protein RVS167"/>
    <property type="match status" value="1"/>
</dbReference>
<dbReference type="FunFam" id="2.30.30.40:FF:000189">
    <property type="entry name" value="BAR adaptor protein RVS167"/>
    <property type="match status" value="1"/>
</dbReference>
<dbReference type="SUPFAM" id="SSF50044">
    <property type="entry name" value="SH3-domain"/>
    <property type="match status" value="1"/>
</dbReference>
<evidence type="ECO:0000256" key="4">
    <source>
        <dbReference type="PROSITE-ProRule" id="PRU00192"/>
    </source>
</evidence>
<keyword evidence="11" id="KW-1185">Reference proteome</keyword>
<dbReference type="GO" id="GO:0097320">
    <property type="term" value="P:plasma membrane tubulation"/>
    <property type="evidence" value="ECO:0007669"/>
    <property type="project" value="TreeGrafter"/>
</dbReference>
<evidence type="ECO:0000256" key="7">
    <source>
        <dbReference type="SAM" id="Phobius"/>
    </source>
</evidence>
<dbReference type="CDD" id="cd07599">
    <property type="entry name" value="BAR_Rvs167p"/>
    <property type="match status" value="1"/>
</dbReference>
<evidence type="ECO:0000256" key="3">
    <source>
        <dbReference type="ARBA" id="ARBA00023054"/>
    </source>
</evidence>
<dbReference type="GO" id="GO:0008289">
    <property type="term" value="F:lipid binding"/>
    <property type="evidence" value="ECO:0007669"/>
    <property type="project" value="TreeGrafter"/>
</dbReference>
<proteinExistence type="predicted"/>
<accession>A0AAN6TZ70</accession>
<reference evidence="10" key="2">
    <citation type="submission" date="2023-05" db="EMBL/GenBank/DDBJ databases">
        <authorList>
            <consortium name="Lawrence Berkeley National Laboratory"/>
            <person name="Steindorff A."/>
            <person name="Hensen N."/>
            <person name="Bonometti L."/>
            <person name="Westerberg I."/>
            <person name="Brannstrom I.O."/>
            <person name="Guillou S."/>
            <person name="Cros-Aarteil S."/>
            <person name="Calhoun S."/>
            <person name="Haridas S."/>
            <person name="Kuo A."/>
            <person name="Mondo S."/>
            <person name="Pangilinan J."/>
            <person name="Riley R."/>
            <person name="Labutti K."/>
            <person name="Andreopoulos B."/>
            <person name="Lipzen A."/>
            <person name="Chen C."/>
            <person name="Yanf M."/>
            <person name="Daum C."/>
            <person name="Ng V."/>
            <person name="Clum A."/>
            <person name="Ohm R."/>
            <person name="Martin F."/>
            <person name="Silar P."/>
            <person name="Natvig D."/>
            <person name="Lalanne C."/>
            <person name="Gautier V."/>
            <person name="Ament-Velasquez S.L."/>
            <person name="Kruys A."/>
            <person name="Hutchinson M.I."/>
            <person name="Powell A.J."/>
            <person name="Barry K."/>
            <person name="Miller A.N."/>
            <person name="Grigoriev I.V."/>
            <person name="Debuchy R."/>
            <person name="Gladieux P."/>
            <person name="Thoren M.H."/>
            <person name="Johannesson H."/>
        </authorList>
    </citation>
    <scope>NUCLEOTIDE SEQUENCE</scope>
    <source>
        <strain evidence="10">CBS 731.68</strain>
    </source>
</reference>
<comment type="caution">
    <text evidence="10">The sequence shown here is derived from an EMBL/GenBank/DDBJ whole genome shotgun (WGS) entry which is preliminary data.</text>
</comment>
<evidence type="ECO:0000256" key="5">
    <source>
        <dbReference type="SAM" id="Coils"/>
    </source>
</evidence>
<dbReference type="Pfam" id="PF00018">
    <property type="entry name" value="SH3_1"/>
    <property type="match status" value="1"/>
</dbReference>
<dbReference type="InterPro" id="IPR001452">
    <property type="entry name" value="SH3_domain"/>
</dbReference>
<dbReference type="SMART" id="SM00721">
    <property type="entry name" value="BAR"/>
    <property type="match status" value="1"/>
</dbReference>
<dbReference type="Pfam" id="PF03114">
    <property type="entry name" value="BAR"/>
    <property type="match status" value="1"/>
</dbReference>
<evidence type="ECO:0000313" key="11">
    <source>
        <dbReference type="Proteomes" id="UP001302602"/>
    </source>
</evidence>
<dbReference type="InterPro" id="IPR036028">
    <property type="entry name" value="SH3-like_dom_sf"/>
</dbReference>
<feature type="compositionally biased region" description="Low complexity" evidence="6">
    <location>
        <begin position="364"/>
        <end position="386"/>
    </location>
</feature>
<keyword evidence="1 4" id="KW-0728">SH3 domain</keyword>
<dbReference type="AlphaFoldDB" id="A0AAN6TZ70"/>
<keyword evidence="7" id="KW-0472">Membrane</keyword>
<name>A0AAN6TZ70_9PEZI</name>
<dbReference type="InterPro" id="IPR046982">
    <property type="entry name" value="BIN3/RVS161-like"/>
</dbReference>